<organism evidence="1 2">
    <name type="scientific">Portunus trituberculatus</name>
    <name type="common">Swimming crab</name>
    <name type="synonym">Neptunus trituberculatus</name>
    <dbReference type="NCBI Taxonomy" id="210409"/>
    <lineage>
        <taxon>Eukaryota</taxon>
        <taxon>Metazoa</taxon>
        <taxon>Ecdysozoa</taxon>
        <taxon>Arthropoda</taxon>
        <taxon>Crustacea</taxon>
        <taxon>Multicrustacea</taxon>
        <taxon>Malacostraca</taxon>
        <taxon>Eumalacostraca</taxon>
        <taxon>Eucarida</taxon>
        <taxon>Decapoda</taxon>
        <taxon>Pleocyemata</taxon>
        <taxon>Brachyura</taxon>
        <taxon>Eubrachyura</taxon>
        <taxon>Portunoidea</taxon>
        <taxon>Portunidae</taxon>
        <taxon>Portuninae</taxon>
        <taxon>Portunus</taxon>
    </lineage>
</organism>
<evidence type="ECO:0000313" key="2">
    <source>
        <dbReference type="Proteomes" id="UP000324222"/>
    </source>
</evidence>
<dbReference type="AlphaFoldDB" id="A0A5B7HQQ2"/>
<comment type="caution">
    <text evidence="1">The sequence shown here is derived from an EMBL/GenBank/DDBJ whole genome shotgun (WGS) entry which is preliminary data.</text>
</comment>
<dbReference type="Proteomes" id="UP000324222">
    <property type="component" value="Unassembled WGS sequence"/>
</dbReference>
<reference evidence="1 2" key="1">
    <citation type="submission" date="2019-05" db="EMBL/GenBank/DDBJ databases">
        <title>Another draft genome of Portunus trituberculatus and its Hox gene families provides insights of decapod evolution.</title>
        <authorList>
            <person name="Jeong J.-H."/>
            <person name="Song I."/>
            <person name="Kim S."/>
            <person name="Choi T."/>
            <person name="Kim D."/>
            <person name="Ryu S."/>
            <person name="Kim W."/>
        </authorList>
    </citation>
    <scope>NUCLEOTIDE SEQUENCE [LARGE SCALE GENOMIC DNA]</scope>
    <source>
        <tissue evidence="1">Muscle</tissue>
    </source>
</reference>
<accession>A0A5B7HQQ2</accession>
<keyword evidence="2" id="KW-1185">Reference proteome</keyword>
<gene>
    <name evidence="1" type="ORF">E2C01_066318</name>
</gene>
<dbReference type="EMBL" id="VSRR010033991">
    <property type="protein sequence ID" value="MPC72025.1"/>
    <property type="molecule type" value="Genomic_DNA"/>
</dbReference>
<protein>
    <submittedName>
        <fullName evidence="1">Uncharacterized protein</fullName>
    </submittedName>
</protein>
<name>A0A5B7HQQ2_PORTR</name>
<sequence length="80" mass="8385">MCPSVEEVIKRGGMVLKTFIPFICLTSSDLYEDWQGSKTVAVPGGGTRLTTIAAPLVPPSAPHCSPLVGLGMRRSEGVVA</sequence>
<proteinExistence type="predicted"/>
<evidence type="ECO:0000313" key="1">
    <source>
        <dbReference type="EMBL" id="MPC72025.1"/>
    </source>
</evidence>